<dbReference type="AlphaFoldDB" id="A0A3G9JL87"/>
<evidence type="ECO:0000313" key="2">
    <source>
        <dbReference type="Proteomes" id="UP000275368"/>
    </source>
</evidence>
<gene>
    <name evidence="1" type="ORF">Back11_50090</name>
</gene>
<name>A0A3G9JL87_9BACL</name>
<accession>A0A3G9JL87</accession>
<keyword evidence="2" id="KW-1185">Reference proteome</keyword>
<dbReference type="KEGG" id="pbk:Back11_50090"/>
<organism evidence="1 2">
    <name type="scientific">Paenibacillus baekrokdamisoli</name>
    <dbReference type="NCBI Taxonomy" id="1712516"/>
    <lineage>
        <taxon>Bacteria</taxon>
        <taxon>Bacillati</taxon>
        <taxon>Bacillota</taxon>
        <taxon>Bacilli</taxon>
        <taxon>Bacillales</taxon>
        <taxon>Paenibacillaceae</taxon>
        <taxon>Paenibacillus</taxon>
    </lineage>
</organism>
<proteinExistence type="predicted"/>
<reference evidence="1 2" key="1">
    <citation type="submission" date="2018-11" db="EMBL/GenBank/DDBJ databases">
        <title>Complete genome sequence of Paenibacillus baekrokdamisoli strain KCTC 33723.</title>
        <authorList>
            <person name="Kang S.W."/>
            <person name="Lee K.C."/>
            <person name="Kim K.K."/>
            <person name="Kim J.S."/>
            <person name="Kim D.S."/>
            <person name="Ko S.H."/>
            <person name="Yang S.H."/>
            <person name="Lee J.S."/>
        </authorList>
    </citation>
    <scope>NUCLEOTIDE SEQUENCE [LARGE SCALE GENOMIC DNA]</scope>
    <source>
        <strain evidence="1 2">KCTC 33723</strain>
    </source>
</reference>
<protein>
    <submittedName>
        <fullName evidence="1">Uncharacterized protein</fullName>
    </submittedName>
</protein>
<dbReference type="Proteomes" id="UP000275368">
    <property type="component" value="Chromosome"/>
</dbReference>
<sequence length="69" mass="7990">MRHSVYLCCQNPECSNDEVLFVCSALNEESSDDTANYYNFNSQKICHACKEKIIYFSAPENRNSPLFKE</sequence>
<evidence type="ECO:0000313" key="1">
    <source>
        <dbReference type="EMBL" id="BBH23664.1"/>
    </source>
</evidence>
<dbReference type="EMBL" id="AP019308">
    <property type="protein sequence ID" value="BBH23664.1"/>
    <property type="molecule type" value="Genomic_DNA"/>
</dbReference>